<dbReference type="Pfam" id="PF00753">
    <property type="entry name" value="Lactamase_B"/>
    <property type="match status" value="2"/>
</dbReference>
<evidence type="ECO:0000256" key="5">
    <source>
        <dbReference type="ARBA" id="ARBA00022801"/>
    </source>
</evidence>
<comment type="pathway">
    <text evidence="2 7">Secondary metabolite metabolism; methylglyoxal degradation; (R)-lactate from methylglyoxal: step 2/2.</text>
</comment>
<dbReference type="InterPro" id="IPR036866">
    <property type="entry name" value="RibonucZ/Hydroxyglut_hydro"/>
</dbReference>
<dbReference type="InterPro" id="IPR017782">
    <property type="entry name" value="Hydroxyacylglutathione_Hdrlase"/>
</dbReference>
<dbReference type="EMBL" id="CP069213">
    <property type="protein sequence ID" value="QRH00175.1"/>
    <property type="molecule type" value="Genomic_DNA"/>
</dbReference>
<dbReference type="NCBIfam" id="TIGR03413">
    <property type="entry name" value="GSH_gloB"/>
    <property type="match status" value="1"/>
</dbReference>
<dbReference type="PANTHER" id="PTHR43705:SF1">
    <property type="entry name" value="HYDROXYACYLGLUTATHIONE HYDROLASE GLOB"/>
    <property type="match status" value="1"/>
</dbReference>
<dbReference type="InterPro" id="IPR001279">
    <property type="entry name" value="Metallo-B-lactamas"/>
</dbReference>
<feature type="binding site" evidence="7">
    <location>
        <position position="54"/>
    </location>
    <ligand>
        <name>Zn(2+)</name>
        <dbReference type="ChEBI" id="CHEBI:29105"/>
        <label>1</label>
    </ligand>
</feature>
<dbReference type="Gene3D" id="3.60.15.10">
    <property type="entry name" value="Ribonuclease Z/Hydroxyacylglutathione hydrolase-like"/>
    <property type="match status" value="1"/>
</dbReference>
<feature type="binding site" evidence="7">
    <location>
        <position position="132"/>
    </location>
    <ligand>
        <name>Zn(2+)</name>
        <dbReference type="ChEBI" id="CHEBI:29105"/>
        <label>1</label>
    </ligand>
</feature>
<comment type="cofactor">
    <cofactor evidence="7">
        <name>Zn(2+)</name>
        <dbReference type="ChEBI" id="CHEBI:29105"/>
    </cofactor>
    <text evidence="7">Binds 2 Zn(2+) ions per subunit.</text>
</comment>
<evidence type="ECO:0000313" key="9">
    <source>
        <dbReference type="EMBL" id="QRH00175.1"/>
    </source>
</evidence>
<organism evidence="9 10">
    <name type="scientific">Shewanella litorisediminis</name>
    <dbReference type="NCBI Taxonomy" id="1173586"/>
    <lineage>
        <taxon>Bacteria</taxon>
        <taxon>Pseudomonadati</taxon>
        <taxon>Pseudomonadota</taxon>
        <taxon>Gammaproteobacteria</taxon>
        <taxon>Alteromonadales</taxon>
        <taxon>Shewanellaceae</taxon>
        <taxon>Shewanella</taxon>
    </lineage>
</organism>
<comment type="similarity">
    <text evidence="3 7">Belongs to the metallo-beta-lactamase superfamily. Glyoxalase II family.</text>
</comment>
<dbReference type="InterPro" id="IPR050110">
    <property type="entry name" value="Glyoxalase_II_hydrolase"/>
</dbReference>
<evidence type="ECO:0000256" key="6">
    <source>
        <dbReference type="ARBA" id="ARBA00022833"/>
    </source>
</evidence>
<dbReference type="GO" id="GO:0004416">
    <property type="term" value="F:hydroxyacylglutathione hydrolase activity"/>
    <property type="evidence" value="ECO:0007669"/>
    <property type="project" value="UniProtKB-EC"/>
</dbReference>
<dbReference type="PANTHER" id="PTHR43705">
    <property type="entry name" value="HYDROXYACYLGLUTATHIONE HYDROLASE"/>
    <property type="match status" value="1"/>
</dbReference>
<feature type="binding site" evidence="7">
    <location>
        <position position="132"/>
    </location>
    <ligand>
        <name>Zn(2+)</name>
        <dbReference type="ChEBI" id="CHEBI:29105"/>
        <label>2</label>
    </ligand>
</feature>
<reference evidence="9 10" key="1">
    <citation type="journal article" date="2012" name="Antonie Van Leeuwenhoek">
        <title>Shewanella litorisediminis sp. nov., a gammaproteobacterium isolated from a tidal flat sediment.</title>
        <authorList>
            <person name="Lee M.H."/>
            <person name="Yoon J.H."/>
        </authorList>
    </citation>
    <scope>NUCLEOTIDE SEQUENCE [LARGE SCALE GENOMIC DNA]</scope>
    <source>
        <strain evidence="9 10">SMK1-12</strain>
    </source>
</reference>
<dbReference type="SUPFAM" id="SSF56281">
    <property type="entry name" value="Metallo-hydrolase/oxidoreductase"/>
    <property type="match status" value="1"/>
</dbReference>
<feature type="domain" description="Metallo-beta-lactamase" evidence="8">
    <location>
        <begin position="12"/>
        <end position="170"/>
    </location>
</feature>
<dbReference type="InterPro" id="IPR032282">
    <property type="entry name" value="HAGH_C"/>
</dbReference>
<dbReference type="SMART" id="SM00849">
    <property type="entry name" value="Lactamase_B"/>
    <property type="match status" value="1"/>
</dbReference>
<evidence type="ECO:0000259" key="8">
    <source>
        <dbReference type="SMART" id="SM00849"/>
    </source>
</evidence>
<keyword evidence="5 7" id="KW-0378">Hydrolase</keyword>
<evidence type="ECO:0000313" key="10">
    <source>
        <dbReference type="Proteomes" id="UP000596252"/>
    </source>
</evidence>
<dbReference type="PIRSF" id="PIRSF005457">
    <property type="entry name" value="Glx"/>
    <property type="match status" value="1"/>
</dbReference>
<dbReference type="RefSeq" id="WP_203323914.1">
    <property type="nucleotide sequence ID" value="NZ_CP069213.1"/>
</dbReference>
<feature type="binding site" evidence="7">
    <location>
        <position position="59"/>
    </location>
    <ligand>
        <name>Zn(2+)</name>
        <dbReference type="ChEBI" id="CHEBI:29105"/>
        <label>2</label>
    </ligand>
</feature>
<feature type="binding site" evidence="7">
    <location>
        <position position="115"/>
    </location>
    <ligand>
        <name>Zn(2+)</name>
        <dbReference type="ChEBI" id="CHEBI:29105"/>
        <label>1</label>
    </ligand>
</feature>
<proteinExistence type="inferred from homology"/>
<dbReference type="CDD" id="cd07723">
    <property type="entry name" value="hydroxyacylglutathione_hydrolase_MBL-fold"/>
    <property type="match status" value="1"/>
</dbReference>
<evidence type="ECO:0000256" key="7">
    <source>
        <dbReference type="HAMAP-Rule" id="MF_01374"/>
    </source>
</evidence>
<dbReference type="InterPro" id="IPR035680">
    <property type="entry name" value="Clx_II_MBL"/>
</dbReference>
<gene>
    <name evidence="7 9" type="primary">gloB</name>
    <name evidence="9" type="ORF">JQC75_09640</name>
</gene>
<evidence type="ECO:0000256" key="4">
    <source>
        <dbReference type="ARBA" id="ARBA00022723"/>
    </source>
</evidence>
<accession>A0ABX7FYR6</accession>
<keyword evidence="4 7" id="KW-0479">Metal-binding</keyword>
<comment type="catalytic activity">
    <reaction evidence="1 7">
        <text>an S-(2-hydroxyacyl)glutathione + H2O = a 2-hydroxy carboxylate + glutathione + H(+)</text>
        <dbReference type="Rhea" id="RHEA:21864"/>
        <dbReference type="ChEBI" id="CHEBI:15377"/>
        <dbReference type="ChEBI" id="CHEBI:15378"/>
        <dbReference type="ChEBI" id="CHEBI:57925"/>
        <dbReference type="ChEBI" id="CHEBI:58896"/>
        <dbReference type="ChEBI" id="CHEBI:71261"/>
        <dbReference type="EC" id="3.1.2.6"/>
    </reaction>
</comment>
<keyword evidence="10" id="KW-1185">Reference proteome</keyword>
<dbReference type="HAMAP" id="MF_01374">
    <property type="entry name" value="Glyoxalase_2"/>
    <property type="match status" value="1"/>
</dbReference>
<feature type="binding site" evidence="7">
    <location>
        <position position="170"/>
    </location>
    <ligand>
        <name>Zn(2+)</name>
        <dbReference type="ChEBI" id="CHEBI:29105"/>
        <label>2</label>
    </ligand>
</feature>
<evidence type="ECO:0000256" key="1">
    <source>
        <dbReference type="ARBA" id="ARBA00001623"/>
    </source>
</evidence>
<comment type="function">
    <text evidence="7">Thiolesterase that catalyzes the hydrolysis of S-D-lactoyl-glutathione to form glutathione and D-lactic acid.</text>
</comment>
<sequence length="258" mass="28080">MLNIRPIPAFADNYIWMIELPDGGAVVVDPGEAGPVINTLQRLNLSLTAVLLTHHHGDHNGGISELRDWARANGQDFTVYGAVTSLYSDIPCRDGDTVEISGLSSPIRVLSVPGHTLDHLAFVVDNALFCGDTLFSGGCGRLFEGDASQLYDSLAKLSALSDDTRVYCAHEYTLSNLRFALAVEPHNQCLHDYVEQIKGLREANQPSLPSTLGTEKAINPFLRVNQAAVKTAVAQHAGQKVADEVTCLALLRRWKDNF</sequence>
<comment type="subunit">
    <text evidence="7">Monomer.</text>
</comment>
<feature type="binding site" evidence="7">
    <location>
        <position position="56"/>
    </location>
    <ligand>
        <name>Zn(2+)</name>
        <dbReference type="ChEBI" id="CHEBI:29105"/>
        <label>1</label>
    </ligand>
</feature>
<feature type="binding site" evidence="7">
    <location>
        <position position="58"/>
    </location>
    <ligand>
        <name>Zn(2+)</name>
        <dbReference type="ChEBI" id="CHEBI:29105"/>
        <label>2</label>
    </ligand>
</feature>
<dbReference type="Proteomes" id="UP000596252">
    <property type="component" value="Chromosome"/>
</dbReference>
<evidence type="ECO:0000256" key="2">
    <source>
        <dbReference type="ARBA" id="ARBA00004963"/>
    </source>
</evidence>
<keyword evidence="6 7" id="KW-0862">Zinc</keyword>
<name>A0ABX7FYR6_9GAMM</name>
<protein>
    <recommendedName>
        <fullName evidence="7">Hydroxyacylglutathione hydrolase</fullName>
        <ecNumber evidence="7">3.1.2.6</ecNumber>
    </recommendedName>
    <alternativeName>
        <fullName evidence="7">Glyoxalase II</fullName>
        <shortName evidence="7">Glx II</shortName>
    </alternativeName>
</protein>
<dbReference type="EC" id="3.1.2.6" evidence="7"/>
<dbReference type="Pfam" id="PF16123">
    <property type="entry name" value="HAGH_C"/>
    <property type="match status" value="1"/>
</dbReference>
<evidence type="ECO:0000256" key="3">
    <source>
        <dbReference type="ARBA" id="ARBA00006759"/>
    </source>
</evidence>